<keyword evidence="3 7" id="KW-0378">Hydrolase</keyword>
<evidence type="ECO:0000256" key="3">
    <source>
        <dbReference type="ARBA" id="ARBA00022801"/>
    </source>
</evidence>
<keyword evidence="8" id="KW-1185">Reference proteome</keyword>
<dbReference type="SMART" id="SM00226">
    <property type="entry name" value="LMWPc"/>
    <property type="match status" value="1"/>
</dbReference>
<dbReference type="GO" id="GO:0004725">
    <property type="term" value="F:protein tyrosine phosphatase activity"/>
    <property type="evidence" value="ECO:0007669"/>
    <property type="project" value="UniProtKB-EC"/>
</dbReference>
<dbReference type="EC" id="3.1.3.48" evidence="2"/>
<dbReference type="RefSeq" id="WP_379768099.1">
    <property type="nucleotide sequence ID" value="NZ_JBHSMZ010000004.1"/>
</dbReference>
<dbReference type="PANTHER" id="PTHR11717:SF31">
    <property type="entry name" value="LOW MOLECULAR WEIGHT PROTEIN-TYROSINE-PHOSPHATASE ETP-RELATED"/>
    <property type="match status" value="1"/>
</dbReference>
<evidence type="ECO:0000256" key="2">
    <source>
        <dbReference type="ARBA" id="ARBA00013064"/>
    </source>
</evidence>
<organism evidence="7 8">
    <name type="scientific">Massilia aerilata</name>
    <dbReference type="NCBI Taxonomy" id="453817"/>
    <lineage>
        <taxon>Bacteria</taxon>
        <taxon>Pseudomonadati</taxon>
        <taxon>Pseudomonadota</taxon>
        <taxon>Betaproteobacteria</taxon>
        <taxon>Burkholderiales</taxon>
        <taxon>Oxalobacteraceae</taxon>
        <taxon>Telluria group</taxon>
        <taxon>Massilia</taxon>
    </lineage>
</organism>
<evidence type="ECO:0000313" key="8">
    <source>
        <dbReference type="Proteomes" id="UP001596086"/>
    </source>
</evidence>
<comment type="caution">
    <text evidence="7">The sequence shown here is derived from an EMBL/GenBank/DDBJ whole genome shotgun (WGS) entry which is preliminary data.</text>
</comment>
<dbReference type="PRINTS" id="PR00719">
    <property type="entry name" value="LMWPTPASE"/>
</dbReference>
<dbReference type="Gene3D" id="3.40.50.2300">
    <property type="match status" value="1"/>
</dbReference>
<dbReference type="CDD" id="cd16343">
    <property type="entry name" value="LMWPTP"/>
    <property type="match status" value="1"/>
</dbReference>
<proteinExistence type="inferred from homology"/>
<protein>
    <recommendedName>
        <fullName evidence="2">protein-tyrosine-phosphatase</fullName>
        <ecNumber evidence="2">3.1.3.48</ecNumber>
    </recommendedName>
</protein>
<keyword evidence="7" id="KW-0808">Transferase</keyword>
<dbReference type="Pfam" id="PF01451">
    <property type="entry name" value="LMWPc"/>
    <property type="match status" value="1"/>
</dbReference>
<evidence type="ECO:0000256" key="4">
    <source>
        <dbReference type="ARBA" id="ARBA00022912"/>
    </source>
</evidence>
<dbReference type="PANTHER" id="PTHR11717">
    <property type="entry name" value="LOW MOLECULAR WEIGHT PROTEIN TYROSINE PHOSPHATASE"/>
    <property type="match status" value="1"/>
</dbReference>
<evidence type="ECO:0000256" key="1">
    <source>
        <dbReference type="ARBA" id="ARBA00011063"/>
    </source>
</evidence>
<evidence type="ECO:0000256" key="5">
    <source>
        <dbReference type="ARBA" id="ARBA00051722"/>
    </source>
</evidence>
<comment type="catalytic activity">
    <reaction evidence="5">
        <text>O-phospho-L-tyrosyl-[protein] + H2O = L-tyrosyl-[protein] + phosphate</text>
        <dbReference type="Rhea" id="RHEA:10684"/>
        <dbReference type="Rhea" id="RHEA-COMP:10136"/>
        <dbReference type="Rhea" id="RHEA-COMP:20101"/>
        <dbReference type="ChEBI" id="CHEBI:15377"/>
        <dbReference type="ChEBI" id="CHEBI:43474"/>
        <dbReference type="ChEBI" id="CHEBI:46858"/>
        <dbReference type="ChEBI" id="CHEBI:61978"/>
        <dbReference type="EC" id="3.1.3.48"/>
    </reaction>
</comment>
<accession>A0ABW0RST6</accession>
<dbReference type="GO" id="GO:0016757">
    <property type="term" value="F:glycosyltransferase activity"/>
    <property type="evidence" value="ECO:0007669"/>
    <property type="project" value="UniProtKB-KW"/>
</dbReference>
<dbReference type="InterPro" id="IPR050438">
    <property type="entry name" value="LMW_PTPase"/>
</dbReference>
<evidence type="ECO:0000313" key="7">
    <source>
        <dbReference type="EMBL" id="MFC5547909.1"/>
    </source>
</evidence>
<dbReference type="InterPro" id="IPR023485">
    <property type="entry name" value="Ptyr_pPase"/>
</dbReference>
<keyword evidence="4" id="KW-0904">Protein phosphatase</keyword>
<dbReference type="SUPFAM" id="SSF52788">
    <property type="entry name" value="Phosphotyrosine protein phosphatases I"/>
    <property type="match status" value="1"/>
</dbReference>
<sequence>MNNILVVCIGNICRSPMAEALLKRALPNRLVHSAGLGALVGKGADPHSIELMAEQGIDISDHVAQQITQVLVTEADVIFVMDLEQKRYIESQYMGARGKVFRLGEVAKVDIPDPYREGIESFRNAHQLIVDGVQAWASQIEQIA</sequence>
<feature type="domain" description="Phosphotyrosine protein phosphatase I" evidence="6">
    <location>
        <begin position="2"/>
        <end position="139"/>
    </location>
</feature>
<keyword evidence="7" id="KW-0328">Glycosyltransferase</keyword>
<reference evidence="8" key="1">
    <citation type="journal article" date="2019" name="Int. J. Syst. Evol. Microbiol.">
        <title>The Global Catalogue of Microorganisms (GCM) 10K type strain sequencing project: providing services to taxonomists for standard genome sequencing and annotation.</title>
        <authorList>
            <consortium name="The Broad Institute Genomics Platform"/>
            <consortium name="The Broad Institute Genome Sequencing Center for Infectious Disease"/>
            <person name="Wu L."/>
            <person name="Ma J."/>
        </authorList>
    </citation>
    <scope>NUCLEOTIDE SEQUENCE [LARGE SCALE GENOMIC DNA]</scope>
    <source>
        <strain evidence="8">CGMCC 4.5798</strain>
    </source>
</reference>
<gene>
    <name evidence="7" type="ORF">ACFPO9_05225</name>
</gene>
<dbReference type="Proteomes" id="UP001596086">
    <property type="component" value="Unassembled WGS sequence"/>
</dbReference>
<comment type="similarity">
    <text evidence="1">Belongs to the low molecular weight phosphotyrosine protein phosphatase family.</text>
</comment>
<dbReference type="InterPro" id="IPR036196">
    <property type="entry name" value="Ptyr_pPase_sf"/>
</dbReference>
<dbReference type="EMBL" id="JBHSMZ010000004">
    <property type="protein sequence ID" value="MFC5547909.1"/>
    <property type="molecule type" value="Genomic_DNA"/>
</dbReference>
<evidence type="ECO:0000259" key="6">
    <source>
        <dbReference type="SMART" id="SM00226"/>
    </source>
</evidence>
<dbReference type="InterPro" id="IPR017867">
    <property type="entry name" value="Tyr_phospatase_low_mol_wt"/>
</dbReference>
<name>A0ABW0RST6_9BURK</name>